<reference evidence="2" key="1">
    <citation type="submission" date="2011-02" db="EMBL/GenBank/DDBJ databases">
        <title>Complete sequence of Acidovorax avenae subsp. avenae ATCC 19860.</title>
        <authorList>
            <consortium name="US DOE Joint Genome Institute"/>
            <person name="Lucas S."/>
            <person name="Copeland A."/>
            <person name="Lapidus A."/>
            <person name="Cheng J.-F."/>
            <person name="Goodwin L."/>
            <person name="Pitluck S."/>
            <person name="Chertkov O."/>
            <person name="Held B."/>
            <person name="Detter J.C."/>
            <person name="Han C."/>
            <person name="Tapia R."/>
            <person name="Land M."/>
            <person name="Hauser L."/>
            <person name="Kyrpides N."/>
            <person name="Ivanova N."/>
            <person name="Ovchinnikova G."/>
            <person name="Pagani I."/>
            <person name="Gordon S."/>
            <person name="Woyke T."/>
        </authorList>
    </citation>
    <scope>NUCLEOTIDE SEQUENCE</scope>
    <source>
        <strain evidence="2">ATCC 19860</strain>
    </source>
</reference>
<sequence>MDCGERCGYSPGIVTERHSLLDVVDSDSGAMTVIAKTESRDDAWKVLLGRLERFMRGTGQPAGAAVVLVPYAQLMGEAQRRWAKAFPDGFAPRFETTRNWAARLAPFVPEGDDLARDTARDTLTARSLLDRAGLGGQRDVLAGPLLDAACQLAPAVAAVPPADREAWAGRVRPLLPPAAEGAALRYESAVARIALEWALATRHATDVLFEPRVRASAPVLVVLDGFQPDPLAHALCALWGADRACVLPLCPAPGAGGPDGPRAAFAAGDVALHAAADAEDEAQRAAACVLRHVAEGRTPVALAAIDRALTRRISALLAGRGVGVHDENGWTLSTTRAGAQVMAALRACMAHASGDAVLDWLKHVPAADAEALRQAERWLRRTGMGDWPAAVRSAGLAAGPAQDTTGAEGLDVPGPCALEGWRTLVRRTEAWRAAMQAPRDLPGWLAALRALLQATGQRERLQEDAAGLRVLAELRLDLAQEGEWRGLDVSGRPMALAEFVHWADEVLEAGRFRPEFGGDGTPDAVVVPLPQMLARPFAALVAAGCDEKRLQAAPEPPGAWTREQREILGLPMRKDLEAAQRAAWAHALSVGHVDVLWRIGDEGGEPLLASPLVLALQAEGGRRAGIDPRELRTVAPSPVPRPLPRGDALPLARVSSSAYSDLRHCPYRFFALRLLGLQESDELGAEVDKRDFGNWLHAVLQRFHEGLRDAPVEDTATRRQLLDAAAEATTRAQRLSAGEFLPFAAGWPALREGYLRWLAGHEAGGARFREAERRCVQPLGPLELIGTLDRVDAVRGQAPGEPPTVMVIDYKTEGESATRRRIAAGTEDTQLAFYAALLGDDTLRALYVNVGERGETRSFEQEDVVALRDQLVEGLLHDFARIAEGAPLPALGEGAVCDYCAARGLCRKDFWSD</sequence>
<name>F0Q0S4_PARA1</name>
<dbReference type="Gene3D" id="3.90.320.10">
    <property type="match status" value="1"/>
</dbReference>
<evidence type="ECO:0000313" key="3">
    <source>
        <dbReference type="Proteomes" id="UP000002482"/>
    </source>
</evidence>
<dbReference type="InterPro" id="IPR027417">
    <property type="entry name" value="P-loop_NTPase"/>
</dbReference>
<dbReference type="Proteomes" id="UP000002482">
    <property type="component" value="Chromosome"/>
</dbReference>
<dbReference type="EMBL" id="CP002521">
    <property type="protein sequence ID" value="ADX46475.1"/>
    <property type="molecule type" value="Genomic_DNA"/>
</dbReference>
<protein>
    <submittedName>
        <fullName evidence="2">Exonuclease-like protein</fullName>
    </submittedName>
</protein>
<dbReference type="AlphaFoldDB" id="F0Q0S4"/>
<organism evidence="2 3">
    <name type="scientific">Paracidovorax avenae (strain ATCC 19860 / DSM 7227 / CCUG 15838 / JCM 20985 / LMG 2117 / NCPPB 1011)</name>
    <name type="common">Acidovorax avenae</name>
    <dbReference type="NCBI Taxonomy" id="643561"/>
    <lineage>
        <taxon>Bacteria</taxon>
        <taxon>Pseudomonadati</taxon>
        <taxon>Pseudomonadota</taxon>
        <taxon>Betaproteobacteria</taxon>
        <taxon>Burkholderiales</taxon>
        <taxon>Comamonadaceae</taxon>
        <taxon>Paracidovorax</taxon>
    </lineage>
</organism>
<accession>F0Q0S4</accession>
<proteinExistence type="predicted"/>
<dbReference type="InterPro" id="IPR011604">
    <property type="entry name" value="PDDEXK-like_dom_sf"/>
</dbReference>
<feature type="domain" description="PD-(D/E)XK endonuclease-like" evidence="1">
    <location>
        <begin position="653"/>
        <end position="907"/>
    </location>
</feature>
<dbReference type="KEGG" id="aaa:Acav_2563"/>
<dbReference type="HOGENOM" id="CLU_318035_0_0_4"/>
<dbReference type="SUPFAM" id="SSF52540">
    <property type="entry name" value="P-loop containing nucleoside triphosphate hydrolases"/>
    <property type="match status" value="1"/>
</dbReference>
<evidence type="ECO:0000259" key="1">
    <source>
        <dbReference type="Pfam" id="PF12705"/>
    </source>
</evidence>
<evidence type="ECO:0000313" key="2">
    <source>
        <dbReference type="EMBL" id="ADX46475.1"/>
    </source>
</evidence>
<keyword evidence="2" id="KW-0540">Nuclease</keyword>
<dbReference type="Pfam" id="PF12705">
    <property type="entry name" value="PDDEXK_1"/>
    <property type="match status" value="1"/>
</dbReference>
<keyword evidence="2" id="KW-0378">Hydrolase</keyword>
<keyword evidence="3" id="KW-1185">Reference proteome</keyword>
<dbReference type="GO" id="GO:0004527">
    <property type="term" value="F:exonuclease activity"/>
    <property type="evidence" value="ECO:0007669"/>
    <property type="project" value="UniProtKB-KW"/>
</dbReference>
<keyword evidence="2" id="KW-0269">Exonuclease</keyword>
<gene>
    <name evidence="2" type="ordered locus">Acav_2563</name>
</gene>
<dbReference type="InterPro" id="IPR038726">
    <property type="entry name" value="PDDEXK_AddAB-type"/>
</dbReference>